<dbReference type="InterPro" id="IPR035979">
    <property type="entry name" value="RBD_domain_sf"/>
</dbReference>
<sequence length="741" mass="82823">MRVGSNTRVIIKNLPLSLGETQVQGIVSQKCKEIGLEFTDCKLLTKAAKNTKGKTLVGKEPETSRGLCFVGFADEKDATKFKDFYNGTYFRACKVTVEYSRPPPKVLNDNGDATGSTQDKPERVLKRSKHELSNGEVATTLVKKVGKYTKAGVAGERKHTVFEDEGDSDTPVEPKEEDIHIPMDSDPDVDTDEVDPEILDRVILFNLPYNVTEAAIRELCRPFGPITDVHIPMNSPDDKDTNSDKLTKGFCYVTWVFPSDAVKFRDAKNRSIFCGRIIHVDIAKPKLNINSRGGNTYDVLTRRLAHRNAEKSSYKRELQKKKMAEAGNANIWNTLHIDINATVSAVSRELELEKKEVMDENYAAVNVALTETLVLNELTKWLDQQGIDYQQFQIKQVTSGDQSDVDGQSGDSNSTELDEHGMHKVHRSDDTIIIKNLPREAADTDLVEMFSKYGQLMRLAISPYNVMGIVQFLEPKAASIAFKNLAYKPYGGLPMYLEWAPVKLFHEGAPVPALPTRKAESGYPDGTGKITEKAASVEKATNDANVDEPEDIELVPTNVSIYIKNLHFRTRNDALKNHFGTCKGYVTSKVVMKDNDTLSRGFGFVEFDSLANAKAAIRAKTGLLIDGKVIEMSIAKRMDKPVAEIAENKLMKATTKIIVKNLAFQATKQDLHKMFSFYGNVKSIRIPKSLKSNNRGFAFVEFFSKQESARAVESLQHTHLYGRHLVLEFAEETDDDNITKE</sequence>
<feature type="domain" description="RRM" evidence="7">
    <location>
        <begin position="559"/>
        <end position="637"/>
    </location>
</feature>
<feature type="region of interest" description="Disordered" evidence="6">
    <location>
        <begin position="400"/>
        <end position="422"/>
    </location>
</feature>
<evidence type="ECO:0000259" key="7">
    <source>
        <dbReference type="PROSITE" id="PS50102"/>
    </source>
</evidence>
<proteinExistence type="predicted"/>
<dbReference type="Proteomes" id="UP001057455">
    <property type="component" value="Unassembled WGS sequence"/>
</dbReference>
<dbReference type="InterPro" id="IPR051945">
    <property type="entry name" value="RRM_MRD1_RNA_proc_ribogen"/>
</dbReference>
<evidence type="ECO:0000256" key="2">
    <source>
        <dbReference type="ARBA" id="ARBA00022737"/>
    </source>
</evidence>
<evidence type="ECO:0000313" key="8">
    <source>
        <dbReference type="EMBL" id="GFE54500.1"/>
    </source>
</evidence>
<keyword evidence="4" id="KW-0539">Nucleus</keyword>
<evidence type="ECO:0000256" key="5">
    <source>
        <dbReference type="PROSITE-ProRule" id="PRU00176"/>
    </source>
</evidence>
<dbReference type="Pfam" id="PF00076">
    <property type="entry name" value="RRM_1"/>
    <property type="match status" value="4"/>
</dbReference>
<dbReference type="CDD" id="cd12320">
    <property type="entry name" value="RRM6_RBM19_RRM5_MRD1"/>
    <property type="match status" value="1"/>
</dbReference>
<dbReference type="GO" id="GO:0003729">
    <property type="term" value="F:mRNA binding"/>
    <property type="evidence" value="ECO:0007669"/>
    <property type="project" value="TreeGrafter"/>
</dbReference>
<dbReference type="GO" id="GO:0005730">
    <property type="term" value="C:nucleolus"/>
    <property type="evidence" value="ECO:0007669"/>
    <property type="project" value="TreeGrafter"/>
</dbReference>
<dbReference type="InterPro" id="IPR012677">
    <property type="entry name" value="Nucleotide-bd_a/b_plait_sf"/>
</dbReference>
<name>A0A9W5TBM2_BABOV</name>
<dbReference type="PANTHER" id="PTHR48039:SF5">
    <property type="entry name" value="RNA-BINDING PROTEIN 28"/>
    <property type="match status" value="1"/>
</dbReference>
<keyword evidence="9" id="KW-1185">Reference proteome</keyword>
<comment type="subcellular location">
    <subcellularLocation>
        <location evidence="1">Nucleus</location>
    </subcellularLocation>
</comment>
<evidence type="ECO:0000256" key="1">
    <source>
        <dbReference type="ARBA" id="ARBA00004123"/>
    </source>
</evidence>
<feature type="domain" description="RRM" evidence="7">
    <location>
        <begin position="7"/>
        <end position="102"/>
    </location>
</feature>
<reference evidence="8" key="1">
    <citation type="submission" date="2019-12" db="EMBL/GenBank/DDBJ databases">
        <title>Genome sequence of Babesia ovis.</title>
        <authorList>
            <person name="Yamagishi J."/>
            <person name="Sevinc F."/>
            <person name="Xuan X."/>
        </authorList>
    </citation>
    <scope>NUCLEOTIDE SEQUENCE</scope>
    <source>
        <strain evidence="8">Selcuk</strain>
    </source>
</reference>
<evidence type="ECO:0000256" key="4">
    <source>
        <dbReference type="ARBA" id="ARBA00023242"/>
    </source>
</evidence>
<keyword evidence="2" id="KW-0677">Repeat</keyword>
<evidence type="ECO:0000256" key="6">
    <source>
        <dbReference type="SAM" id="MobiDB-lite"/>
    </source>
</evidence>
<dbReference type="AlphaFoldDB" id="A0A9W5TBM2"/>
<feature type="domain" description="RRM" evidence="7">
    <location>
        <begin position="200"/>
        <end position="285"/>
    </location>
</feature>
<feature type="domain" description="RRM" evidence="7">
    <location>
        <begin position="655"/>
        <end position="732"/>
    </location>
</feature>
<dbReference type="OrthoDB" id="439639at2759"/>
<dbReference type="InterPro" id="IPR000504">
    <property type="entry name" value="RRM_dom"/>
</dbReference>
<keyword evidence="3 5" id="KW-0694">RNA-binding</keyword>
<feature type="compositionally biased region" description="Low complexity" evidence="6">
    <location>
        <begin position="400"/>
        <end position="412"/>
    </location>
</feature>
<comment type="caution">
    <text evidence="8">The sequence shown here is derived from an EMBL/GenBank/DDBJ whole genome shotgun (WGS) entry which is preliminary data.</text>
</comment>
<protein>
    <submittedName>
        <fullName evidence="8">RNA recognition motif domain containing protein</fullName>
    </submittedName>
</protein>
<dbReference type="PROSITE" id="PS50102">
    <property type="entry name" value="RRM"/>
    <property type="match status" value="5"/>
</dbReference>
<organism evidence="8 9">
    <name type="scientific">Babesia ovis</name>
    <dbReference type="NCBI Taxonomy" id="5869"/>
    <lineage>
        <taxon>Eukaryota</taxon>
        <taxon>Sar</taxon>
        <taxon>Alveolata</taxon>
        <taxon>Apicomplexa</taxon>
        <taxon>Aconoidasida</taxon>
        <taxon>Piroplasmida</taxon>
        <taxon>Babesiidae</taxon>
        <taxon>Babesia</taxon>
    </lineage>
</organism>
<dbReference type="SUPFAM" id="SSF54928">
    <property type="entry name" value="RNA-binding domain, RBD"/>
    <property type="match status" value="3"/>
</dbReference>
<gene>
    <name evidence="8" type="ORF">BaOVIS_019040</name>
</gene>
<feature type="compositionally biased region" description="Basic and acidic residues" evidence="6">
    <location>
        <begin position="172"/>
        <end position="183"/>
    </location>
</feature>
<feature type="domain" description="RRM" evidence="7">
    <location>
        <begin position="430"/>
        <end position="502"/>
    </location>
</feature>
<evidence type="ECO:0000256" key="3">
    <source>
        <dbReference type="ARBA" id="ARBA00022884"/>
    </source>
</evidence>
<evidence type="ECO:0000313" key="9">
    <source>
        <dbReference type="Proteomes" id="UP001057455"/>
    </source>
</evidence>
<accession>A0A9W5TBM2</accession>
<dbReference type="EMBL" id="BLIY01000016">
    <property type="protein sequence ID" value="GFE54500.1"/>
    <property type="molecule type" value="Genomic_DNA"/>
</dbReference>
<dbReference type="Gene3D" id="3.30.70.330">
    <property type="match status" value="5"/>
</dbReference>
<feature type="region of interest" description="Disordered" evidence="6">
    <location>
        <begin position="163"/>
        <end position="191"/>
    </location>
</feature>
<dbReference type="SMART" id="SM00360">
    <property type="entry name" value="RRM"/>
    <property type="match status" value="5"/>
</dbReference>
<dbReference type="PANTHER" id="PTHR48039">
    <property type="entry name" value="RNA-BINDING MOTIF PROTEIN 14B"/>
    <property type="match status" value="1"/>
</dbReference>